<evidence type="ECO:0000313" key="1">
    <source>
        <dbReference type="EMBL" id="AGC77288.1"/>
    </source>
</evidence>
<evidence type="ECO:0000313" key="2">
    <source>
        <dbReference type="Proteomes" id="UP000011173"/>
    </source>
</evidence>
<name>L7WEK3_NONDD</name>
<proteinExistence type="predicted"/>
<dbReference type="KEGG" id="ndo:DDD_2160"/>
<accession>L7WEK3</accession>
<organism evidence="1 2">
    <name type="scientific">Nonlabens dokdonensis (strain DSM 17205 / KCTC 12402 / DSW-6)</name>
    <name type="common">Donghaeana dokdonensis</name>
    <dbReference type="NCBI Taxonomy" id="592029"/>
    <lineage>
        <taxon>Bacteria</taxon>
        <taxon>Pseudomonadati</taxon>
        <taxon>Bacteroidota</taxon>
        <taxon>Flavobacteriia</taxon>
        <taxon>Flavobacteriales</taxon>
        <taxon>Flavobacteriaceae</taxon>
        <taxon>Nonlabens</taxon>
    </lineage>
</organism>
<dbReference type="AlphaFoldDB" id="L7WEK3"/>
<reference evidence="1 2" key="1">
    <citation type="journal article" date="2013" name="Genome Biol. Evol.">
        <title>Genomic makeup of the marine flavobacterium Nonlabens (Donghaeana) dokdonensis DSW-6 and identification of a novel class of rhodopsins.</title>
        <authorList>
            <person name="Kwon S.K."/>
            <person name="Kim B.K."/>
            <person name="Song J.Y."/>
            <person name="Kwak M.J."/>
            <person name="Lee C.H."/>
            <person name="Yoon J.H."/>
            <person name="Oh T.K."/>
            <person name="Kim J.F."/>
        </authorList>
    </citation>
    <scope>NUCLEOTIDE SEQUENCE [LARGE SCALE GENOMIC DNA]</scope>
    <source>
        <strain evidence="2">DSM 17205 / KCTC 12402 / DSW-6</strain>
    </source>
</reference>
<dbReference type="EMBL" id="CP001397">
    <property type="protein sequence ID" value="AGC77288.1"/>
    <property type="molecule type" value="Genomic_DNA"/>
</dbReference>
<sequence length="58" mass="6997">MQKRKEFLSLIKPNNYTNNCKSDQYKTKDISESKNAFRFTLVVVLIKFRILSFRSIFF</sequence>
<dbReference type="Proteomes" id="UP000011173">
    <property type="component" value="Chromosome"/>
</dbReference>
<gene>
    <name evidence="1" type="ordered locus">DDD_2160</name>
</gene>
<dbReference type="STRING" id="592029.DDD_2160"/>
<dbReference type="HOGENOM" id="CLU_2974872_0_0_10"/>
<protein>
    <submittedName>
        <fullName evidence="1">Uncharacterized protein</fullName>
    </submittedName>
</protein>